<dbReference type="Gene3D" id="1.10.510.10">
    <property type="entry name" value="Transferase(Phosphotransferase) domain 1"/>
    <property type="match status" value="1"/>
</dbReference>
<keyword evidence="5" id="KW-0547">Nucleotide-binding</keyword>
<evidence type="ECO:0000313" key="15">
    <source>
        <dbReference type="Proteomes" id="UP000663889"/>
    </source>
</evidence>
<dbReference type="EMBL" id="CAJNOU010000681">
    <property type="protein sequence ID" value="CAF1064130.1"/>
    <property type="molecule type" value="Genomic_DNA"/>
</dbReference>
<comment type="catalytic activity">
    <reaction evidence="9">
        <text>L-threonyl-[protein] + ATP = O-phospho-L-threonyl-[protein] + ADP + H(+)</text>
        <dbReference type="Rhea" id="RHEA:46608"/>
        <dbReference type="Rhea" id="RHEA-COMP:11060"/>
        <dbReference type="Rhea" id="RHEA-COMP:11605"/>
        <dbReference type="ChEBI" id="CHEBI:15378"/>
        <dbReference type="ChEBI" id="CHEBI:30013"/>
        <dbReference type="ChEBI" id="CHEBI:30616"/>
        <dbReference type="ChEBI" id="CHEBI:61977"/>
        <dbReference type="ChEBI" id="CHEBI:456216"/>
        <dbReference type="EC" id="2.7.11.1"/>
    </reaction>
</comment>
<organism evidence="13 15">
    <name type="scientific">Rotaria sordida</name>
    <dbReference type="NCBI Taxonomy" id="392033"/>
    <lineage>
        <taxon>Eukaryota</taxon>
        <taxon>Metazoa</taxon>
        <taxon>Spiralia</taxon>
        <taxon>Gnathifera</taxon>
        <taxon>Rotifera</taxon>
        <taxon>Eurotatoria</taxon>
        <taxon>Bdelloidea</taxon>
        <taxon>Philodinida</taxon>
        <taxon>Philodinidae</taxon>
        <taxon>Rotaria</taxon>
    </lineage>
</organism>
<dbReference type="SUPFAM" id="SSF56112">
    <property type="entry name" value="Protein kinase-like (PK-like)"/>
    <property type="match status" value="1"/>
</dbReference>
<dbReference type="InterPro" id="IPR008271">
    <property type="entry name" value="Ser/Thr_kinase_AS"/>
</dbReference>
<evidence type="ECO:0000256" key="5">
    <source>
        <dbReference type="ARBA" id="ARBA00022741"/>
    </source>
</evidence>
<keyword evidence="6" id="KW-0418">Kinase</keyword>
<evidence type="ECO:0000313" key="14">
    <source>
        <dbReference type="EMBL" id="CAF4094296.1"/>
    </source>
</evidence>
<evidence type="ECO:0000256" key="9">
    <source>
        <dbReference type="ARBA" id="ARBA00047899"/>
    </source>
</evidence>
<dbReference type="InterPro" id="IPR050236">
    <property type="entry name" value="Ser_Thr_kinase_AGC"/>
</dbReference>
<evidence type="ECO:0000256" key="4">
    <source>
        <dbReference type="ARBA" id="ARBA00022679"/>
    </source>
</evidence>
<dbReference type="GO" id="GO:0005634">
    <property type="term" value="C:nucleus"/>
    <property type="evidence" value="ECO:0007669"/>
    <property type="project" value="TreeGrafter"/>
</dbReference>
<name>A0A814LCW2_9BILA</name>
<evidence type="ECO:0000256" key="1">
    <source>
        <dbReference type="ARBA" id="ARBA00012513"/>
    </source>
</evidence>
<feature type="domain" description="Protein kinase" evidence="12">
    <location>
        <begin position="7"/>
        <end position="250"/>
    </location>
</feature>
<dbReference type="EMBL" id="CAJOBE010009844">
    <property type="protein sequence ID" value="CAF4094296.1"/>
    <property type="molecule type" value="Genomic_DNA"/>
</dbReference>
<dbReference type="Gene3D" id="3.30.200.20">
    <property type="entry name" value="Phosphorylase Kinase, domain 1"/>
    <property type="match status" value="1"/>
</dbReference>
<dbReference type="PROSITE" id="PS50011">
    <property type="entry name" value="PROTEIN_KINASE_DOM"/>
    <property type="match status" value="1"/>
</dbReference>
<dbReference type="PROSITE" id="PS00108">
    <property type="entry name" value="PROTEIN_KINASE_ST"/>
    <property type="match status" value="1"/>
</dbReference>
<reference evidence="13" key="1">
    <citation type="submission" date="2021-02" db="EMBL/GenBank/DDBJ databases">
        <authorList>
            <person name="Nowell W R."/>
        </authorList>
    </citation>
    <scope>NUCLEOTIDE SEQUENCE</scope>
</reference>
<evidence type="ECO:0000259" key="12">
    <source>
        <dbReference type="PROSITE" id="PS50011"/>
    </source>
</evidence>
<dbReference type="InterPro" id="IPR000719">
    <property type="entry name" value="Prot_kinase_dom"/>
</dbReference>
<evidence type="ECO:0000256" key="10">
    <source>
        <dbReference type="ARBA" id="ARBA00048679"/>
    </source>
</evidence>
<proteinExistence type="predicted"/>
<evidence type="ECO:0000256" key="2">
    <source>
        <dbReference type="ARBA" id="ARBA00022148"/>
    </source>
</evidence>
<dbReference type="GO" id="GO:0005524">
    <property type="term" value="F:ATP binding"/>
    <property type="evidence" value="ECO:0007669"/>
    <property type="project" value="UniProtKB-KW"/>
</dbReference>
<feature type="region of interest" description="Disordered" evidence="11">
    <location>
        <begin position="227"/>
        <end position="250"/>
    </location>
</feature>
<keyword evidence="4" id="KW-0808">Transferase</keyword>
<dbReference type="EC" id="2.7.11.1" evidence="1"/>
<dbReference type="Proteomes" id="UP000663889">
    <property type="component" value="Unassembled WGS sequence"/>
</dbReference>
<protein>
    <recommendedName>
        <fullName evidence="2">Serine/threonine-protein kinase greatwall</fullName>
        <ecNumber evidence="1">2.7.11.1</ecNumber>
    </recommendedName>
    <alternativeName>
        <fullName evidence="8">Microtubule-associated serine/threonine-protein kinase-like</fullName>
    </alternativeName>
</protein>
<comment type="caution">
    <text evidence="13">The sequence shown here is derived from an EMBL/GenBank/DDBJ whole genome shotgun (WGS) entry which is preliminary data.</text>
</comment>
<keyword evidence="3" id="KW-0723">Serine/threonine-protein kinase</keyword>
<dbReference type="GO" id="GO:0004674">
    <property type="term" value="F:protein serine/threonine kinase activity"/>
    <property type="evidence" value="ECO:0007669"/>
    <property type="project" value="UniProtKB-KW"/>
</dbReference>
<evidence type="ECO:0000313" key="13">
    <source>
        <dbReference type="EMBL" id="CAF1064130.1"/>
    </source>
</evidence>
<dbReference type="AlphaFoldDB" id="A0A814LCW2"/>
<comment type="catalytic activity">
    <reaction evidence="10">
        <text>L-seryl-[protein] + ATP = O-phospho-L-seryl-[protein] + ADP + H(+)</text>
        <dbReference type="Rhea" id="RHEA:17989"/>
        <dbReference type="Rhea" id="RHEA-COMP:9863"/>
        <dbReference type="Rhea" id="RHEA-COMP:11604"/>
        <dbReference type="ChEBI" id="CHEBI:15378"/>
        <dbReference type="ChEBI" id="CHEBI:29999"/>
        <dbReference type="ChEBI" id="CHEBI:30616"/>
        <dbReference type="ChEBI" id="CHEBI:83421"/>
        <dbReference type="ChEBI" id="CHEBI:456216"/>
        <dbReference type="EC" id="2.7.11.1"/>
    </reaction>
</comment>
<evidence type="ECO:0000256" key="11">
    <source>
        <dbReference type="SAM" id="MobiDB-lite"/>
    </source>
</evidence>
<dbReference type="PANTHER" id="PTHR24356">
    <property type="entry name" value="SERINE/THREONINE-PROTEIN KINASE"/>
    <property type="match status" value="1"/>
</dbReference>
<dbReference type="InterPro" id="IPR011009">
    <property type="entry name" value="Kinase-like_dom_sf"/>
</dbReference>
<dbReference type="Proteomes" id="UP000663874">
    <property type="component" value="Unassembled WGS sequence"/>
</dbReference>
<keyword evidence="7" id="KW-0067">ATP-binding</keyword>
<dbReference type="Pfam" id="PF00069">
    <property type="entry name" value="Pkinase"/>
    <property type="match status" value="1"/>
</dbReference>
<evidence type="ECO:0000256" key="3">
    <source>
        <dbReference type="ARBA" id="ARBA00022527"/>
    </source>
</evidence>
<feature type="compositionally biased region" description="Polar residues" evidence="11">
    <location>
        <begin position="227"/>
        <end position="239"/>
    </location>
</feature>
<gene>
    <name evidence="14" type="ORF">FNK824_LOCUS31064</name>
    <name evidence="13" type="ORF">SEV965_LOCUS14004</name>
</gene>
<sequence>MNTIDDFHFLKTISRGGYERVYLAIKKNDENKTKYAIKLINKRYIVLNECNALATMNSQFVVRFFYSLQSKENIYLIMEYMIDDDLISFLCIKHILEKHEAQFYVAEIALALDYLHQRDITYRDLKPDNVLISARGNIKLTDLGLFEIRNRRKVSVANVIGTSSVCKVRAFRIPHQIISLTSDLSFRKTLSECIPKNEPLSFGHDDFNDHEDANTNNAFDFLLSSPNRQSSTNISQTIKQRPHIYQKSMP</sequence>
<dbReference type="SMART" id="SM00220">
    <property type="entry name" value="S_TKc"/>
    <property type="match status" value="1"/>
</dbReference>
<dbReference type="PANTHER" id="PTHR24356:SF1">
    <property type="entry name" value="SERINE_THREONINE-PROTEIN KINASE GREATWALL"/>
    <property type="match status" value="1"/>
</dbReference>
<evidence type="ECO:0000256" key="6">
    <source>
        <dbReference type="ARBA" id="ARBA00022777"/>
    </source>
</evidence>
<dbReference type="GO" id="GO:0035556">
    <property type="term" value="P:intracellular signal transduction"/>
    <property type="evidence" value="ECO:0007669"/>
    <property type="project" value="TreeGrafter"/>
</dbReference>
<evidence type="ECO:0000256" key="7">
    <source>
        <dbReference type="ARBA" id="ARBA00022840"/>
    </source>
</evidence>
<evidence type="ECO:0000256" key="8">
    <source>
        <dbReference type="ARBA" id="ARBA00033099"/>
    </source>
</evidence>
<accession>A0A814LCW2</accession>